<name>A0A6A6GLU6_9PEZI</name>
<proteinExistence type="predicted"/>
<gene>
    <name evidence="2" type="ORF">BDZ85DRAFT_256520</name>
</gene>
<dbReference type="AlphaFoldDB" id="A0A6A6GLU6"/>
<keyword evidence="3" id="KW-1185">Reference proteome</keyword>
<sequence>MTSWTRFRAWIRVFGICTFVRQLATSAFLGRYTCGLSTLSSHRPCLDVCHGDSPATMTPLWSHFWLFVLITGGKAWVNAIARYLLQ</sequence>
<dbReference type="Proteomes" id="UP000799538">
    <property type="component" value="Unassembled WGS sequence"/>
</dbReference>
<reference evidence="3" key="1">
    <citation type="journal article" date="2020" name="Stud. Mycol.">
        <title>101 Dothideomycetes genomes: A test case for predicting lifestyles and emergence of pathogens.</title>
        <authorList>
            <person name="Haridas S."/>
            <person name="Albert R."/>
            <person name="Binder M."/>
            <person name="Bloem J."/>
            <person name="LaButti K."/>
            <person name="Salamov A."/>
            <person name="Andreopoulos B."/>
            <person name="Baker S."/>
            <person name="Barry K."/>
            <person name="Bills G."/>
            <person name="Bluhm B."/>
            <person name="Cannon C."/>
            <person name="Castanera R."/>
            <person name="Culley D."/>
            <person name="Daum C."/>
            <person name="Ezra D."/>
            <person name="Gonzalez J."/>
            <person name="Henrissat B."/>
            <person name="Kuo A."/>
            <person name="Liang C."/>
            <person name="Lipzen A."/>
            <person name="Lutzoni F."/>
            <person name="Magnuson J."/>
            <person name="Mondo S."/>
            <person name="Nolan M."/>
            <person name="Ohm R."/>
            <person name="Pangilinan J."/>
            <person name="Park H.-J."/>
            <person name="Ramirez L."/>
            <person name="Alfaro M."/>
            <person name="Sun H."/>
            <person name="Tritt A."/>
            <person name="Yoshinaga Y."/>
            <person name="Zwiers L.-H."/>
            <person name="Turgeon B."/>
            <person name="Goodwin S."/>
            <person name="Spatafora J."/>
            <person name="Crous P."/>
            <person name="Grigoriev I."/>
        </authorList>
    </citation>
    <scope>NUCLEOTIDE SEQUENCE [LARGE SCALE GENOMIC DNA]</scope>
    <source>
        <strain evidence="3">CECT 20119</strain>
    </source>
</reference>
<accession>A0A6A6GLU6</accession>
<keyword evidence="1" id="KW-0812">Transmembrane</keyword>
<evidence type="ECO:0000313" key="3">
    <source>
        <dbReference type="Proteomes" id="UP000799538"/>
    </source>
</evidence>
<feature type="transmembrane region" description="Helical" evidence="1">
    <location>
        <begin position="64"/>
        <end position="85"/>
    </location>
</feature>
<evidence type="ECO:0000313" key="2">
    <source>
        <dbReference type="EMBL" id="KAF2226641.1"/>
    </source>
</evidence>
<dbReference type="EMBL" id="ML992502">
    <property type="protein sequence ID" value="KAF2226641.1"/>
    <property type="molecule type" value="Genomic_DNA"/>
</dbReference>
<keyword evidence="1" id="KW-1133">Transmembrane helix</keyword>
<keyword evidence="1" id="KW-0472">Membrane</keyword>
<organism evidence="2 3">
    <name type="scientific">Elsinoe ampelina</name>
    <dbReference type="NCBI Taxonomy" id="302913"/>
    <lineage>
        <taxon>Eukaryota</taxon>
        <taxon>Fungi</taxon>
        <taxon>Dikarya</taxon>
        <taxon>Ascomycota</taxon>
        <taxon>Pezizomycotina</taxon>
        <taxon>Dothideomycetes</taxon>
        <taxon>Dothideomycetidae</taxon>
        <taxon>Myriangiales</taxon>
        <taxon>Elsinoaceae</taxon>
        <taxon>Elsinoe</taxon>
    </lineage>
</organism>
<protein>
    <submittedName>
        <fullName evidence="2">Uncharacterized protein</fullName>
    </submittedName>
</protein>
<evidence type="ECO:0000256" key="1">
    <source>
        <dbReference type="SAM" id="Phobius"/>
    </source>
</evidence>